<evidence type="ECO:0000313" key="10">
    <source>
        <dbReference type="EMBL" id="XDU66004.1"/>
    </source>
</evidence>
<evidence type="ECO:0000256" key="1">
    <source>
        <dbReference type="ARBA" id="ARBA00004651"/>
    </source>
</evidence>
<proteinExistence type="inferred from homology"/>
<feature type="domain" description="MacB-like periplasmic core" evidence="9">
    <location>
        <begin position="18"/>
        <end position="221"/>
    </location>
</feature>
<dbReference type="AlphaFoldDB" id="A0AB39VDF0"/>
<dbReference type="GO" id="GO:0098797">
    <property type="term" value="C:plasma membrane protein complex"/>
    <property type="evidence" value="ECO:0007669"/>
    <property type="project" value="TreeGrafter"/>
</dbReference>
<evidence type="ECO:0000256" key="4">
    <source>
        <dbReference type="ARBA" id="ARBA00022692"/>
    </source>
</evidence>
<comment type="similarity">
    <text evidence="2">Belongs to the ABC-4 integral membrane protein family. LolC/E subfamily.</text>
</comment>
<keyword evidence="3" id="KW-1003">Cell membrane</keyword>
<accession>A0AB39VDF0</accession>
<feature type="transmembrane region" description="Helical" evidence="7">
    <location>
        <begin position="348"/>
        <end position="372"/>
    </location>
</feature>
<feature type="transmembrane region" description="Helical" evidence="7">
    <location>
        <begin position="19"/>
        <end position="38"/>
    </location>
</feature>
<dbReference type="RefSeq" id="WP_094080301.1">
    <property type="nucleotide sequence ID" value="NZ_CP165644.1"/>
</dbReference>
<comment type="subcellular location">
    <subcellularLocation>
        <location evidence="1">Cell membrane</location>
        <topology evidence="1">Multi-pass membrane protein</topology>
    </subcellularLocation>
</comment>
<dbReference type="EMBL" id="CP165644">
    <property type="protein sequence ID" value="XDU66004.1"/>
    <property type="molecule type" value="Genomic_DNA"/>
</dbReference>
<evidence type="ECO:0000256" key="5">
    <source>
        <dbReference type="ARBA" id="ARBA00022989"/>
    </source>
</evidence>
<dbReference type="InterPro" id="IPR051447">
    <property type="entry name" value="Lipoprotein-release_system"/>
</dbReference>
<dbReference type="KEGG" id="lrug:AB8B22_06125"/>
<dbReference type="InterPro" id="IPR003838">
    <property type="entry name" value="ABC3_permease_C"/>
</dbReference>
<organism evidence="10">
    <name type="scientific">Leptotrichia rugosa</name>
    <dbReference type="NCBI Taxonomy" id="3239302"/>
    <lineage>
        <taxon>Bacteria</taxon>
        <taxon>Fusobacteriati</taxon>
        <taxon>Fusobacteriota</taxon>
        <taxon>Fusobacteriia</taxon>
        <taxon>Fusobacteriales</taxon>
        <taxon>Leptotrichiaceae</taxon>
        <taxon>Leptotrichia</taxon>
    </lineage>
</organism>
<feature type="transmembrane region" description="Helical" evidence="7">
    <location>
        <begin position="306"/>
        <end position="328"/>
    </location>
</feature>
<dbReference type="PANTHER" id="PTHR30489">
    <property type="entry name" value="LIPOPROTEIN-RELEASING SYSTEM TRANSMEMBRANE PROTEIN LOLE"/>
    <property type="match status" value="1"/>
</dbReference>
<dbReference type="Pfam" id="PF12704">
    <property type="entry name" value="MacB_PCD"/>
    <property type="match status" value="1"/>
</dbReference>
<feature type="transmembrane region" description="Helical" evidence="7">
    <location>
        <begin position="253"/>
        <end position="278"/>
    </location>
</feature>
<evidence type="ECO:0000256" key="7">
    <source>
        <dbReference type="SAM" id="Phobius"/>
    </source>
</evidence>
<evidence type="ECO:0000256" key="6">
    <source>
        <dbReference type="ARBA" id="ARBA00023136"/>
    </source>
</evidence>
<evidence type="ECO:0000259" key="8">
    <source>
        <dbReference type="Pfam" id="PF02687"/>
    </source>
</evidence>
<evidence type="ECO:0000259" key="9">
    <source>
        <dbReference type="Pfam" id="PF12704"/>
    </source>
</evidence>
<gene>
    <name evidence="10" type="ORF">AB8B22_06125</name>
</gene>
<keyword evidence="5 7" id="KW-1133">Transmembrane helix</keyword>
<sequence>MVEFFIAFRHIVERKFQSIFSTLGIAIAVTVFIVSLTVSNGLGRNMISSLLTMSPHILIKHKQKNFFENYDEAVENLKKVDGVKAVIPKINSQSIIKSQGFARGVLAYGIMPNNVKNDLDLRIISGNNNIEELNSILVGEELAKGMGLKVGQEVSLVSAENKEIKLIVRGIFKTGFLEYDTNLAIVPMKTMQILAEQGEVATDIWLKTINPQKVENVEKKIISNNVIPHSEYGIMDWKMINQSLLNAVRFEKFVLVAILSLLLLIASFAVSVILNMVVREKIKDIGILKSIGYTNKNIRRIFMIEGLLLGFFGMVMGSILSPIVLFILKILFKVFMRNGTYYLEELPLYISANELIIIYVVTVIVIFISTIFPASRAAKLKPVEALKYE</sequence>
<dbReference type="GO" id="GO:0044874">
    <property type="term" value="P:lipoprotein localization to outer membrane"/>
    <property type="evidence" value="ECO:0007669"/>
    <property type="project" value="TreeGrafter"/>
</dbReference>
<protein>
    <submittedName>
        <fullName evidence="10">ABC transporter permease</fullName>
    </submittedName>
</protein>
<dbReference type="Pfam" id="PF02687">
    <property type="entry name" value="FtsX"/>
    <property type="match status" value="1"/>
</dbReference>
<evidence type="ECO:0000256" key="3">
    <source>
        <dbReference type="ARBA" id="ARBA00022475"/>
    </source>
</evidence>
<dbReference type="PANTHER" id="PTHR30489:SF0">
    <property type="entry name" value="LIPOPROTEIN-RELEASING SYSTEM TRANSMEMBRANE PROTEIN LOLE"/>
    <property type="match status" value="1"/>
</dbReference>
<dbReference type="InterPro" id="IPR025857">
    <property type="entry name" value="MacB_PCD"/>
</dbReference>
<feature type="domain" description="ABC3 transporter permease C-terminal" evidence="8">
    <location>
        <begin position="257"/>
        <end position="382"/>
    </location>
</feature>
<keyword evidence="6 7" id="KW-0472">Membrane</keyword>
<name>A0AB39VDF0_9FUSO</name>
<reference evidence="10" key="1">
    <citation type="submission" date="2024-07" db="EMBL/GenBank/DDBJ databases">
        <authorList>
            <person name="Li X.-J."/>
            <person name="Wang X."/>
        </authorList>
    </citation>
    <scope>NUCLEOTIDE SEQUENCE</scope>
    <source>
        <strain evidence="10">HSP-334</strain>
    </source>
</reference>
<evidence type="ECO:0000256" key="2">
    <source>
        <dbReference type="ARBA" id="ARBA00005236"/>
    </source>
</evidence>
<keyword evidence="4 7" id="KW-0812">Transmembrane</keyword>